<dbReference type="RefSeq" id="WP_341399731.1">
    <property type="nucleotide sequence ID" value="NZ_JBBUTI010000009.1"/>
</dbReference>
<accession>A0ABU9C6G5</accession>
<gene>
    <name evidence="7" type="ORF">AACH00_13760</name>
</gene>
<evidence type="ECO:0000259" key="6">
    <source>
        <dbReference type="Pfam" id="PF00296"/>
    </source>
</evidence>
<evidence type="ECO:0000313" key="8">
    <source>
        <dbReference type="Proteomes" id="UP001379945"/>
    </source>
</evidence>
<dbReference type="GO" id="GO:0016491">
    <property type="term" value="F:oxidoreductase activity"/>
    <property type="evidence" value="ECO:0007669"/>
    <property type="project" value="UniProtKB-KW"/>
</dbReference>
<dbReference type="EMBL" id="JBBUTI010000009">
    <property type="protein sequence ID" value="MEK8047423.1"/>
    <property type="molecule type" value="Genomic_DNA"/>
</dbReference>
<protein>
    <submittedName>
        <fullName evidence="7">LLM class flavin-dependent oxidoreductase</fullName>
        <ecNumber evidence="7">1.-.-.-</ecNumber>
    </submittedName>
</protein>
<evidence type="ECO:0000256" key="1">
    <source>
        <dbReference type="ARBA" id="ARBA00022630"/>
    </source>
</evidence>
<reference evidence="7 8" key="1">
    <citation type="submission" date="2024-04" db="EMBL/GenBank/DDBJ databases">
        <title>Novel species of the genus Ideonella isolated from streams.</title>
        <authorList>
            <person name="Lu H."/>
        </authorList>
    </citation>
    <scope>NUCLEOTIDE SEQUENCE [LARGE SCALE GENOMIC DNA]</scope>
    <source>
        <strain evidence="7 8">LYT19W</strain>
    </source>
</reference>
<dbReference type="NCBIfam" id="TIGR03860">
    <property type="entry name" value="FMN_nitrolo"/>
    <property type="match status" value="1"/>
</dbReference>
<keyword evidence="4" id="KW-0503">Monooxygenase</keyword>
<evidence type="ECO:0000313" key="7">
    <source>
        <dbReference type="EMBL" id="MEK8047423.1"/>
    </source>
</evidence>
<comment type="caution">
    <text evidence="7">The sequence shown here is derived from an EMBL/GenBank/DDBJ whole genome shotgun (WGS) entry which is preliminary data.</text>
</comment>
<organism evidence="7 8">
    <name type="scientific">Ideonella margarita</name>
    <dbReference type="NCBI Taxonomy" id="2984191"/>
    <lineage>
        <taxon>Bacteria</taxon>
        <taxon>Pseudomonadati</taxon>
        <taxon>Pseudomonadota</taxon>
        <taxon>Betaproteobacteria</taxon>
        <taxon>Burkholderiales</taxon>
        <taxon>Sphaerotilaceae</taxon>
        <taxon>Ideonella</taxon>
    </lineage>
</organism>
<dbReference type="PIRSF" id="PIRSF000337">
    <property type="entry name" value="NTA_MOA"/>
    <property type="match status" value="1"/>
</dbReference>
<dbReference type="CDD" id="cd01095">
    <property type="entry name" value="Nitrilotriacetate_monoxgenase"/>
    <property type="match status" value="1"/>
</dbReference>
<dbReference type="EC" id="1.-.-.-" evidence="7"/>
<dbReference type="InterPro" id="IPR036661">
    <property type="entry name" value="Luciferase-like_sf"/>
</dbReference>
<dbReference type="InterPro" id="IPR016215">
    <property type="entry name" value="NTA_MOA"/>
</dbReference>
<dbReference type="Gene3D" id="3.20.20.30">
    <property type="entry name" value="Luciferase-like domain"/>
    <property type="match status" value="1"/>
</dbReference>
<evidence type="ECO:0000256" key="2">
    <source>
        <dbReference type="ARBA" id="ARBA00022643"/>
    </source>
</evidence>
<dbReference type="SUPFAM" id="SSF51679">
    <property type="entry name" value="Bacterial luciferase-like"/>
    <property type="match status" value="1"/>
</dbReference>
<feature type="domain" description="Luciferase-like" evidence="6">
    <location>
        <begin position="33"/>
        <end position="384"/>
    </location>
</feature>
<sequence>MTRQLHLGAFLLESGHHVAAWRSPDVPDRAGLDFGLYRRLAQTAEQALFDAVFVADSVAVEEGPGAERISRSARFEPLTLMSALAAVTERIGLVATVTATYNEPYHVARKFASLDHLSGGRSGWNLVTSDNAAEAGNFGRAEHIAHADRYARAEEFLLVVQGLWDSWEDDAFINDRDSGVYYRPDGRHVLDHDGAHFKVRGPLNVARSPQGQPVIVQAGSSEAGRQLAARSAEVVFTAQSNLAAAQAFYGDMKRRTAEAGRSPESLKIMPGVFVVVGRSRAEAEDKQAALQALVDPVAAVGLVSRMIGNFDLSGYPLDEPLPELPLTESGQRSRQQLLSSLARDGQLTLRQLALKVAGGRGHLNVVGTAADVADVLQTWFEQGAADGFNVMPPTLPAGLDDFATLVVPELQRRGLFRTRYEGRTLREHLGLARPAVGAAAGFHLKEGV</sequence>
<keyword evidence="3 7" id="KW-0560">Oxidoreductase</keyword>
<dbReference type="PANTHER" id="PTHR30011:SF16">
    <property type="entry name" value="C2H2 FINGER DOMAIN TRANSCRIPTION FACTOR (EUROFUNG)-RELATED"/>
    <property type="match status" value="1"/>
</dbReference>
<keyword evidence="1" id="KW-0285">Flavoprotein</keyword>
<proteinExistence type="inferred from homology"/>
<name>A0ABU9C6G5_9BURK</name>
<evidence type="ECO:0000256" key="4">
    <source>
        <dbReference type="ARBA" id="ARBA00023033"/>
    </source>
</evidence>
<dbReference type="Proteomes" id="UP001379945">
    <property type="component" value="Unassembled WGS sequence"/>
</dbReference>
<dbReference type="InterPro" id="IPR011251">
    <property type="entry name" value="Luciferase-like_dom"/>
</dbReference>
<dbReference type="PANTHER" id="PTHR30011">
    <property type="entry name" value="ALKANESULFONATE MONOOXYGENASE-RELATED"/>
    <property type="match status" value="1"/>
</dbReference>
<evidence type="ECO:0000256" key="5">
    <source>
        <dbReference type="ARBA" id="ARBA00033748"/>
    </source>
</evidence>
<keyword evidence="2" id="KW-0288">FMN</keyword>
<dbReference type="InterPro" id="IPR051260">
    <property type="entry name" value="Diverse_substr_monoxygenases"/>
</dbReference>
<evidence type="ECO:0000256" key="3">
    <source>
        <dbReference type="ARBA" id="ARBA00023002"/>
    </source>
</evidence>
<comment type="similarity">
    <text evidence="5">Belongs to the NtaA/SnaA/DszA monooxygenase family.</text>
</comment>
<dbReference type="Pfam" id="PF00296">
    <property type="entry name" value="Bac_luciferase"/>
    <property type="match status" value="1"/>
</dbReference>
<keyword evidence="8" id="KW-1185">Reference proteome</keyword>